<dbReference type="AlphaFoldDB" id="A0A7Y0X6M5"/>
<evidence type="ECO:0000313" key="1">
    <source>
        <dbReference type="EMBL" id="NMU26749.1"/>
    </source>
</evidence>
<proteinExistence type="predicted"/>
<accession>A0A7Y0X6M5</accession>
<feature type="non-terminal residue" evidence="1">
    <location>
        <position position="78"/>
    </location>
</feature>
<comment type="caution">
    <text evidence="1">The sequence shown here is derived from an EMBL/GenBank/DDBJ whole genome shotgun (WGS) entry which is preliminary data.</text>
</comment>
<dbReference type="Proteomes" id="UP000555836">
    <property type="component" value="Unassembled WGS sequence"/>
</dbReference>
<feature type="non-terminal residue" evidence="1">
    <location>
        <position position="1"/>
    </location>
</feature>
<protein>
    <submittedName>
        <fullName evidence="1">C-type cytochrome biogenesis protein CcmI</fullName>
    </submittedName>
</protein>
<sequence length="78" mass="8693">DAFERQDFPAAIKYWGIMQQMIGPEDSRYEMLSRSIESARKQMGEAVSPDKSVAVTINVTPNAQLDPNAVLIVSVHRS</sequence>
<evidence type="ECO:0000313" key="2">
    <source>
        <dbReference type="Proteomes" id="UP000555836"/>
    </source>
</evidence>
<organism evidence="1 2">
    <name type="scientific">Vibrio parahaemolyticus</name>
    <dbReference type="NCBI Taxonomy" id="670"/>
    <lineage>
        <taxon>Bacteria</taxon>
        <taxon>Pseudomonadati</taxon>
        <taxon>Pseudomonadota</taxon>
        <taxon>Gammaproteobacteria</taxon>
        <taxon>Vibrionales</taxon>
        <taxon>Vibrionaceae</taxon>
        <taxon>Vibrio</taxon>
    </lineage>
</organism>
<reference evidence="1 2" key="1">
    <citation type="submission" date="2020-04" db="EMBL/GenBank/DDBJ databases">
        <title>Whole-genome sequencing of Vibrio spp. from China reveals different genetic environments of blaCTX-M-14 among diverse lineages.</title>
        <authorList>
            <person name="Zheng Z."/>
            <person name="Ye L."/>
            <person name="Chen S."/>
        </authorList>
    </citation>
    <scope>NUCLEOTIDE SEQUENCE [LARGE SCALE GENOMIC DNA]</scope>
    <source>
        <strain evidence="1 2">Vb0574</strain>
    </source>
</reference>
<dbReference type="EMBL" id="JABCLD010001439">
    <property type="protein sequence ID" value="NMU26749.1"/>
    <property type="molecule type" value="Genomic_DNA"/>
</dbReference>
<name>A0A7Y0X6M5_VIBPH</name>
<gene>
    <name evidence="1" type="ORF">HKB21_14085</name>
</gene>